<feature type="region of interest" description="Disordered" evidence="1">
    <location>
        <begin position="24"/>
        <end position="46"/>
    </location>
</feature>
<reference evidence="3 4" key="1">
    <citation type="submission" date="2015-07" db="EMBL/GenBank/DDBJ databases">
        <title>Genome analysis of myxobacterium Chondromyces crocatus Cm c5 reveals a high potential for natural compound synthesis and the genetic basis for the loss of fruiting body formation.</title>
        <authorList>
            <person name="Zaburannyi N."/>
            <person name="Bunk B."/>
            <person name="Maier J."/>
            <person name="Overmann J."/>
            <person name="Mueller R."/>
        </authorList>
    </citation>
    <scope>NUCLEOTIDE SEQUENCE [LARGE SCALE GENOMIC DNA]</scope>
    <source>
        <strain evidence="3 4">Cm c5</strain>
    </source>
</reference>
<dbReference type="AlphaFoldDB" id="A0A0K1EEV2"/>
<protein>
    <recommendedName>
        <fullName evidence="5">Secreted protein</fullName>
    </recommendedName>
</protein>
<dbReference type="PROSITE" id="PS51257">
    <property type="entry name" value="PROKAR_LIPOPROTEIN"/>
    <property type="match status" value="1"/>
</dbReference>
<evidence type="ECO:0000313" key="4">
    <source>
        <dbReference type="Proteomes" id="UP000067626"/>
    </source>
</evidence>
<keyword evidence="2" id="KW-0732">Signal</keyword>
<sequence length="210" mass="21937">MRWMGLVVLGAGLVFGGCASEPAAPAASPAQEAKPMEPHEKAAASATNEDAFLRAGRQFLVVRVSPGNLLSPQINVDRSGKPGDEALRGWMGSGAVNLTAKEREVSGLVGSSPLRLRVSREAGALRAEGLVAGQMTDLRLDEDRMDVQVGSCGFVLTRTARMGHEYEGMASCGAAAMPAQVRLPAELLRWRDADLSAALGLMLVGLGGGR</sequence>
<evidence type="ECO:0000313" key="3">
    <source>
        <dbReference type="EMBL" id="AKT39217.1"/>
    </source>
</evidence>
<dbReference type="STRING" id="52.CMC5_033660"/>
<keyword evidence="4" id="KW-1185">Reference proteome</keyword>
<feature type="compositionally biased region" description="Low complexity" evidence="1">
    <location>
        <begin position="24"/>
        <end position="33"/>
    </location>
</feature>
<evidence type="ECO:0000256" key="1">
    <source>
        <dbReference type="SAM" id="MobiDB-lite"/>
    </source>
</evidence>
<feature type="chain" id="PRO_5005459350" description="Secreted protein" evidence="2">
    <location>
        <begin position="20"/>
        <end position="210"/>
    </location>
</feature>
<dbReference type="Proteomes" id="UP000067626">
    <property type="component" value="Chromosome"/>
</dbReference>
<feature type="signal peptide" evidence="2">
    <location>
        <begin position="1"/>
        <end position="19"/>
    </location>
</feature>
<dbReference type="KEGG" id="ccro:CMC5_033660"/>
<name>A0A0K1EEV2_CHOCO</name>
<proteinExistence type="predicted"/>
<evidence type="ECO:0008006" key="5">
    <source>
        <dbReference type="Google" id="ProtNLM"/>
    </source>
</evidence>
<dbReference type="EMBL" id="CP012159">
    <property type="protein sequence ID" value="AKT39217.1"/>
    <property type="molecule type" value="Genomic_DNA"/>
</dbReference>
<organism evidence="3 4">
    <name type="scientific">Chondromyces crocatus</name>
    <dbReference type="NCBI Taxonomy" id="52"/>
    <lineage>
        <taxon>Bacteria</taxon>
        <taxon>Pseudomonadati</taxon>
        <taxon>Myxococcota</taxon>
        <taxon>Polyangia</taxon>
        <taxon>Polyangiales</taxon>
        <taxon>Polyangiaceae</taxon>
        <taxon>Chondromyces</taxon>
    </lineage>
</organism>
<accession>A0A0K1EEV2</accession>
<evidence type="ECO:0000256" key="2">
    <source>
        <dbReference type="SAM" id="SignalP"/>
    </source>
</evidence>
<gene>
    <name evidence="3" type="ORF">CMC5_033660</name>
</gene>